<evidence type="ECO:0000256" key="1">
    <source>
        <dbReference type="SAM" id="MobiDB-lite"/>
    </source>
</evidence>
<dbReference type="Proteomes" id="UP000799772">
    <property type="component" value="Unassembled WGS sequence"/>
</dbReference>
<evidence type="ECO:0000256" key="2">
    <source>
        <dbReference type="SAM" id="SignalP"/>
    </source>
</evidence>
<feature type="signal peptide" evidence="2">
    <location>
        <begin position="1"/>
        <end position="20"/>
    </location>
</feature>
<feature type="region of interest" description="Disordered" evidence="1">
    <location>
        <begin position="26"/>
        <end position="48"/>
    </location>
</feature>
<evidence type="ECO:0000313" key="3">
    <source>
        <dbReference type="EMBL" id="KAF2101103.1"/>
    </source>
</evidence>
<proteinExistence type="predicted"/>
<evidence type="ECO:0000313" key="4">
    <source>
        <dbReference type="Proteomes" id="UP000799772"/>
    </source>
</evidence>
<dbReference type="AlphaFoldDB" id="A0A9P4IJG4"/>
<dbReference type="EMBL" id="ML978124">
    <property type="protein sequence ID" value="KAF2101103.1"/>
    <property type="molecule type" value="Genomic_DNA"/>
</dbReference>
<keyword evidence="4" id="KW-1185">Reference proteome</keyword>
<protein>
    <submittedName>
        <fullName evidence="3">Uncharacterized protein</fullName>
    </submittedName>
</protein>
<sequence length="281" mass="31386">MFFTVLYITIFTLIVHKILTVRRVGPQPKTHRSAGARNSKSSSSKETRRGKEKYLLAAKWVDALVEYRDGVLASAASALDEAEAALLAGLRGETGQQEQDKNNDPFIDKITARSVDGDDETNIDALVRRQMYLHRPIGDEVLRIVPKSSNIDSSAELGDSDNEARKEPYETTLGKSFSDFAELIMDTETSLASFKKEWEDICGEVAQVGQAIVDPDRKDGAEAEDDTAEKEKFLEEVRAWVDELVKDATVRVDAEEKAKKDGMLQAKKALWIDTEAMEREK</sequence>
<organism evidence="3 4">
    <name type="scientific">Rhizodiscina lignyota</name>
    <dbReference type="NCBI Taxonomy" id="1504668"/>
    <lineage>
        <taxon>Eukaryota</taxon>
        <taxon>Fungi</taxon>
        <taxon>Dikarya</taxon>
        <taxon>Ascomycota</taxon>
        <taxon>Pezizomycotina</taxon>
        <taxon>Dothideomycetes</taxon>
        <taxon>Pleosporomycetidae</taxon>
        <taxon>Aulographales</taxon>
        <taxon>Rhizodiscinaceae</taxon>
        <taxon>Rhizodiscina</taxon>
    </lineage>
</organism>
<reference evidence="3" key="1">
    <citation type="journal article" date="2020" name="Stud. Mycol.">
        <title>101 Dothideomycetes genomes: a test case for predicting lifestyles and emergence of pathogens.</title>
        <authorList>
            <person name="Haridas S."/>
            <person name="Albert R."/>
            <person name="Binder M."/>
            <person name="Bloem J."/>
            <person name="Labutti K."/>
            <person name="Salamov A."/>
            <person name="Andreopoulos B."/>
            <person name="Baker S."/>
            <person name="Barry K."/>
            <person name="Bills G."/>
            <person name="Bluhm B."/>
            <person name="Cannon C."/>
            <person name="Castanera R."/>
            <person name="Culley D."/>
            <person name="Daum C."/>
            <person name="Ezra D."/>
            <person name="Gonzalez J."/>
            <person name="Henrissat B."/>
            <person name="Kuo A."/>
            <person name="Liang C."/>
            <person name="Lipzen A."/>
            <person name="Lutzoni F."/>
            <person name="Magnuson J."/>
            <person name="Mondo S."/>
            <person name="Nolan M."/>
            <person name="Ohm R."/>
            <person name="Pangilinan J."/>
            <person name="Park H.-J."/>
            <person name="Ramirez L."/>
            <person name="Alfaro M."/>
            <person name="Sun H."/>
            <person name="Tritt A."/>
            <person name="Yoshinaga Y."/>
            <person name="Zwiers L.-H."/>
            <person name="Turgeon B."/>
            <person name="Goodwin S."/>
            <person name="Spatafora J."/>
            <person name="Crous P."/>
            <person name="Grigoriev I."/>
        </authorList>
    </citation>
    <scope>NUCLEOTIDE SEQUENCE</scope>
    <source>
        <strain evidence="3">CBS 133067</strain>
    </source>
</reference>
<name>A0A9P4IJG4_9PEZI</name>
<accession>A0A9P4IJG4</accession>
<comment type="caution">
    <text evidence="3">The sequence shown here is derived from an EMBL/GenBank/DDBJ whole genome shotgun (WGS) entry which is preliminary data.</text>
</comment>
<feature type="chain" id="PRO_5040381267" evidence="2">
    <location>
        <begin position="21"/>
        <end position="281"/>
    </location>
</feature>
<gene>
    <name evidence="3" type="ORF">NA57DRAFT_74691</name>
</gene>
<keyword evidence="2" id="KW-0732">Signal</keyword>